<name>A0AAC9NJW8_VIRHA</name>
<dbReference type="Pfam" id="PF08241">
    <property type="entry name" value="Methyltransf_11"/>
    <property type="match status" value="1"/>
</dbReference>
<dbReference type="InterPro" id="IPR029063">
    <property type="entry name" value="SAM-dependent_MTases_sf"/>
</dbReference>
<dbReference type="SUPFAM" id="SSF53335">
    <property type="entry name" value="S-adenosyl-L-methionine-dependent methyltransferases"/>
    <property type="match status" value="1"/>
</dbReference>
<gene>
    <name evidence="3" type="ORF">BME96_02130</name>
</gene>
<dbReference type="RefSeq" id="WP_071648160.1">
    <property type="nucleotide sequence ID" value="NZ_CP017962.1"/>
</dbReference>
<evidence type="ECO:0000256" key="1">
    <source>
        <dbReference type="ARBA" id="ARBA00022679"/>
    </source>
</evidence>
<sequence>MKSFDWEKEAEMQWNQRAAFWNARSKKMWDSGSRKDIIGFIKKYIPKEHTLLDVGCGDGYGSFKLTQAGYEVTGADISKEMIELAKQNNKNRADFYQADINQLPFAANTFQGAIGINVLEWTENPVSALNEMMRVVKRDGYLCVGILGPTAGPRENSFPRLYGENAICNTMMPWEFLRIAQDKGLEYIDGFGVYKEGVKEQNYANLSLELKQTLTFMWVFILRKAGD</sequence>
<dbReference type="InterPro" id="IPR013216">
    <property type="entry name" value="Methyltransf_11"/>
</dbReference>
<evidence type="ECO:0000313" key="3">
    <source>
        <dbReference type="EMBL" id="APC47064.1"/>
    </source>
</evidence>
<evidence type="ECO:0000259" key="2">
    <source>
        <dbReference type="Pfam" id="PF08241"/>
    </source>
</evidence>
<dbReference type="AlphaFoldDB" id="A0AAC9NJW8"/>
<keyword evidence="3" id="KW-0489">Methyltransferase</keyword>
<dbReference type="PANTHER" id="PTHR44068:SF1">
    <property type="entry name" value="HYPOTHETICAL LOC100005854"/>
    <property type="match status" value="1"/>
</dbReference>
<feature type="domain" description="Methyltransferase type 11" evidence="2">
    <location>
        <begin position="52"/>
        <end position="143"/>
    </location>
</feature>
<dbReference type="GeneID" id="71513179"/>
<dbReference type="InterPro" id="IPR050447">
    <property type="entry name" value="Erg6_SMT_methyltransf"/>
</dbReference>
<dbReference type="CDD" id="cd02440">
    <property type="entry name" value="AdoMet_MTases"/>
    <property type="match status" value="1"/>
</dbReference>
<dbReference type="Gene3D" id="3.40.50.150">
    <property type="entry name" value="Vaccinia Virus protein VP39"/>
    <property type="match status" value="1"/>
</dbReference>
<dbReference type="PANTHER" id="PTHR44068">
    <property type="entry name" value="ZGC:194242"/>
    <property type="match status" value="1"/>
</dbReference>
<dbReference type="Proteomes" id="UP000182945">
    <property type="component" value="Chromosome"/>
</dbReference>
<keyword evidence="1" id="KW-0808">Transferase</keyword>
<dbReference type="GO" id="GO:0032259">
    <property type="term" value="P:methylation"/>
    <property type="evidence" value="ECO:0007669"/>
    <property type="project" value="UniProtKB-KW"/>
</dbReference>
<organism evidence="3 4">
    <name type="scientific">Virgibacillus halodenitrificans</name>
    <name type="common">Bacillus halodenitrificans</name>
    <dbReference type="NCBI Taxonomy" id="1482"/>
    <lineage>
        <taxon>Bacteria</taxon>
        <taxon>Bacillati</taxon>
        <taxon>Bacillota</taxon>
        <taxon>Bacilli</taxon>
        <taxon>Bacillales</taxon>
        <taxon>Bacillaceae</taxon>
        <taxon>Virgibacillus</taxon>
    </lineage>
</organism>
<dbReference type="GO" id="GO:0016126">
    <property type="term" value="P:sterol biosynthetic process"/>
    <property type="evidence" value="ECO:0007669"/>
    <property type="project" value="TreeGrafter"/>
</dbReference>
<dbReference type="EMBL" id="CP017962">
    <property type="protein sequence ID" value="APC47064.1"/>
    <property type="molecule type" value="Genomic_DNA"/>
</dbReference>
<evidence type="ECO:0000313" key="4">
    <source>
        <dbReference type="Proteomes" id="UP000182945"/>
    </source>
</evidence>
<dbReference type="KEGG" id="vhl:BME96_02130"/>
<proteinExistence type="predicted"/>
<protein>
    <submittedName>
        <fullName evidence="3">SAM-dependent methyltransferase</fullName>
    </submittedName>
</protein>
<reference evidence="3 4" key="1">
    <citation type="submission" date="2016-11" db="EMBL/GenBank/DDBJ databases">
        <title>Complete genome sequencing of Virgibacillus halodenitrificans PDB-F2.</title>
        <authorList>
            <person name="Sun Z."/>
            <person name="Zhou Y."/>
            <person name="Li H."/>
        </authorList>
    </citation>
    <scope>NUCLEOTIDE SEQUENCE [LARGE SCALE GENOMIC DNA]</scope>
    <source>
        <strain evidence="3 4">PDB-F2</strain>
    </source>
</reference>
<accession>A0AAC9NJW8</accession>
<dbReference type="GO" id="GO:0003838">
    <property type="term" value="F:sterol 24-C-methyltransferase activity"/>
    <property type="evidence" value="ECO:0007669"/>
    <property type="project" value="TreeGrafter"/>
</dbReference>